<organism evidence="2 3">
    <name type="scientific">Piloderma croceum (strain F 1598)</name>
    <dbReference type="NCBI Taxonomy" id="765440"/>
    <lineage>
        <taxon>Eukaryota</taxon>
        <taxon>Fungi</taxon>
        <taxon>Dikarya</taxon>
        <taxon>Basidiomycota</taxon>
        <taxon>Agaricomycotina</taxon>
        <taxon>Agaricomycetes</taxon>
        <taxon>Agaricomycetidae</taxon>
        <taxon>Atheliales</taxon>
        <taxon>Atheliaceae</taxon>
        <taxon>Piloderma</taxon>
    </lineage>
</organism>
<feature type="chain" id="PRO_5002172887" evidence="1">
    <location>
        <begin position="24"/>
        <end position="66"/>
    </location>
</feature>
<proteinExistence type="predicted"/>
<accession>A0A0C3BYJ1</accession>
<gene>
    <name evidence="2" type="ORF">PILCRDRAFT_810893</name>
</gene>
<reference evidence="2 3" key="1">
    <citation type="submission" date="2014-04" db="EMBL/GenBank/DDBJ databases">
        <authorList>
            <consortium name="DOE Joint Genome Institute"/>
            <person name="Kuo A."/>
            <person name="Tarkka M."/>
            <person name="Buscot F."/>
            <person name="Kohler A."/>
            <person name="Nagy L.G."/>
            <person name="Floudas D."/>
            <person name="Copeland A."/>
            <person name="Barry K.W."/>
            <person name="Cichocki N."/>
            <person name="Veneault-Fourrey C."/>
            <person name="LaButti K."/>
            <person name="Lindquist E.A."/>
            <person name="Lipzen A."/>
            <person name="Lundell T."/>
            <person name="Morin E."/>
            <person name="Murat C."/>
            <person name="Sun H."/>
            <person name="Tunlid A."/>
            <person name="Henrissat B."/>
            <person name="Grigoriev I.V."/>
            <person name="Hibbett D.S."/>
            <person name="Martin F."/>
            <person name="Nordberg H.P."/>
            <person name="Cantor M.N."/>
            <person name="Hua S.X."/>
        </authorList>
    </citation>
    <scope>NUCLEOTIDE SEQUENCE [LARGE SCALE GENOMIC DNA]</scope>
    <source>
        <strain evidence="2 3">F 1598</strain>
    </source>
</reference>
<dbReference type="HOGENOM" id="CLU_2832020_0_0_1"/>
<reference evidence="3" key="2">
    <citation type="submission" date="2015-01" db="EMBL/GenBank/DDBJ databases">
        <title>Evolutionary Origins and Diversification of the Mycorrhizal Mutualists.</title>
        <authorList>
            <consortium name="DOE Joint Genome Institute"/>
            <consortium name="Mycorrhizal Genomics Consortium"/>
            <person name="Kohler A."/>
            <person name="Kuo A."/>
            <person name="Nagy L.G."/>
            <person name="Floudas D."/>
            <person name="Copeland A."/>
            <person name="Barry K.W."/>
            <person name="Cichocki N."/>
            <person name="Veneault-Fourrey C."/>
            <person name="LaButti K."/>
            <person name="Lindquist E.A."/>
            <person name="Lipzen A."/>
            <person name="Lundell T."/>
            <person name="Morin E."/>
            <person name="Murat C."/>
            <person name="Riley R."/>
            <person name="Ohm R."/>
            <person name="Sun H."/>
            <person name="Tunlid A."/>
            <person name="Henrissat B."/>
            <person name="Grigoriev I.V."/>
            <person name="Hibbett D.S."/>
            <person name="Martin F."/>
        </authorList>
    </citation>
    <scope>NUCLEOTIDE SEQUENCE [LARGE SCALE GENOMIC DNA]</scope>
    <source>
        <strain evidence="3">F 1598</strain>
    </source>
</reference>
<dbReference type="InParanoid" id="A0A0C3BYJ1"/>
<feature type="signal peptide" evidence="1">
    <location>
        <begin position="1"/>
        <end position="23"/>
    </location>
</feature>
<keyword evidence="1" id="KW-0732">Signal</keyword>
<evidence type="ECO:0000313" key="2">
    <source>
        <dbReference type="EMBL" id="KIM91608.1"/>
    </source>
</evidence>
<protein>
    <submittedName>
        <fullName evidence="2">Uncharacterized protein</fullName>
    </submittedName>
</protein>
<dbReference type="EMBL" id="KN832971">
    <property type="protein sequence ID" value="KIM91608.1"/>
    <property type="molecule type" value="Genomic_DNA"/>
</dbReference>
<evidence type="ECO:0000256" key="1">
    <source>
        <dbReference type="SAM" id="SignalP"/>
    </source>
</evidence>
<sequence length="66" mass="6965">MQFLRSPILLVLVAFAMHASASALPESQCIPSGQLCKTTQGIILGLCCVGECFEDPKVTDAGYCTS</sequence>
<evidence type="ECO:0000313" key="3">
    <source>
        <dbReference type="Proteomes" id="UP000054166"/>
    </source>
</evidence>
<dbReference type="AlphaFoldDB" id="A0A0C3BYJ1"/>
<name>A0A0C3BYJ1_PILCF</name>
<keyword evidence="3" id="KW-1185">Reference proteome</keyword>
<dbReference type="Proteomes" id="UP000054166">
    <property type="component" value="Unassembled WGS sequence"/>
</dbReference>